<gene>
    <name evidence="1" type="ORF">BKA12_001252</name>
</gene>
<protein>
    <submittedName>
        <fullName evidence="1">Uncharacterized protein</fullName>
    </submittedName>
</protein>
<organism evidence="1 2">
    <name type="scientific">Neomicrococcus lactis</name>
    <dbReference type="NCBI Taxonomy" id="732241"/>
    <lineage>
        <taxon>Bacteria</taxon>
        <taxon>Bacillati</taxon>
        <taxon>Actinomycetota</taxon>
        <taxon>Actinomycetes</taxon>
        <taxon>Micrococcales</taxon>
        <taxon>Micrococcaceae</taxon>
        <taxon>Neomicrococcus</taxon>
    </lineage>
</organism>
<keyword evidence="2" id="KW-1185">Reference proteome</keyword>
<dbReference type="Proteomes" id="UP000523863">
    <property type="component" value="Unassembled WGS sequence"/>
</dbReference>
<reference evidence="1 2" key="1">
    <citation type="submission" date="2020-08" db="EMBL/GenBank/DDBJ databases">
        <title>Sequencing the genomes of 1000 actinobacteria strains.</title>
        <authorList>
            <person name="Klenk H.-P."/>
        </authorList>
    </citation>
    <scope>NUCLEOTIDE SEQUENCE [LARGE SCALE GENOMIC DNA]</scope>
    <source>
        <strain evidence="1 2">DSM 23694</strain>
    </source>
</reference>
<evidence type="ECO:0000313" key="1">
    <source>
        <dbReference type="EMBL" id="MBB5598172.1"/>
    </source>
</evidence>
<comment type="caution">
    <text evidence="1">The sequence shown here is derived from an EMBL/GenBank/DDBJ whole genome shotgun (WGS) entry which is preliminary data.</text>
</comment>
<proteinExistence type="predicted"/>
<dbReference type="EMBL" id="JACHBL010000001">
    <property type="protein sequence ID" value="MBB5598172.1"/>
    <property type="molecule type" value="Genomic_DNA"/>
</dbReference>
<sequence>MQIDALHMIAIVDSGQAEVITAETLEELDN</sequence>
<dbReference type="AlphaFoldDB" id="A0A7W8YB12"/>
<accession>A0A7W8YB12</accession>
<name>A0A7W8YB12_9MICC</name>
<evidence type="ECO:0000313" key="2">
    <source>
        <dbReference type="Proteomes" id="UP000523863"/>
    </source>
</evidence>